<reference evidence="2" key="1">
    <citation type="submission" date="2022-11" db="UniProtKB">
        <authorList>
            <consortium name="WormBaseParasite"/>
        </authorList>
    </citation>
    <scope>IDENTIFICATION</scope>
</reference>
<evidence type="ECO:0000313" key="1">
    <source>
        <dbReference type="Proteomes" id="UP000887577"/>
    </source>
</evidence>
<sequence length="199" mass="23355">MLEDKTYRGLNLNIDKFQSKIHVVCNLVTYSPKKQTFITSLIPKLNNDVVDLQIVLFDNKTEVPCEIILANFPKIKWYRYFCPQFVSGFSKTVKELLKIPHFSNLEIFEVLGLSESFDIEMYFSYLKNNKKTTSVVTYNGELSEEYKNKLQAITDEILDAELPKKHYLSPLINFNGQFRQTELTELCNKNFLQMTYSWC</sequence>
<dbReference type="AlphaFoldDB" id="A0A914YF60"/>
<evidence type="ECO:0000313" key="2">
    <source>
        <dbReference type="WBParaSite" id="PSU_v2.g18923.t1"/>
    </source>
</evidence>
<protein>
    <submittedName>
        <fullName evidence="2">Uncharacterized protein</fullName>
    </submittedName>
</protein>
<name>A0A914YF60_9BILA</name>
<accession>A0A914YF60</accession>
<organism evidence="1 2">
    <name type="scientific">Panagrolaimus superbus</name>
    <dbReference type="NCBI Taxonomy" id="310955"/>
    <lineage>
        <taxon>Eukaryota</taxon>
        <taxon>Metazoa</taxon>
        <taxon>Ecdysozoa</taxon>
        <taxon>Nematoda</taxon>
        <taxon>Chromadorea</taxon>
        <taxon>Rhabditida</taxon>
        <taxon>Tylenchina</taxon>
        <taxon>Panagrolaimomorpha</taxon>
        <taxon>Panagrolaimoidea</taxon>
        <taxon>Panagrolaimidae</taxon>
        <taxon>Panagrolaimus</taxon>
    </lineage>
</organism>
<dbReference type="WBParaSite" id="PSU_v2.g18923.t1">
    <property type="protein sequence ID" value="PSU_v2.g18923.t1"/>
    <property type="gene ID" value="PSU_v2.g18923"/>
</dbReference>
<dbReference type="Proteomes" id="UP000887577">
    <property type="component" value="Unplaced"/>
</dbReference>
<proteinExistence type="predicted"/>
<keyword evidence="1" id="KW-1185">Reference proteome</keyword>